<reference evidence="1" key="1">
    <citation type="journal article" date="2013" name="BMC Genomics">
        <title>Unscrambling butterfly oogenesis.</title>
        <authorList>
            <person name="Carter J.M."/>
            <person name="Baker S.C."/>
            <person name="Pink R."/>
            <person name="Carter D.R."/>
            <person name="Collins A."/>
            <person name="Tomlin J."/>
            <person name="Gibbs M."/>
            <person name="Breuker C.J."/>
        </authorList>
    </citation>
    <scope>NUCLEOTIDE SEQUENCE</scope>
    <source>
        <tissue evidence="1">Ovary</tissue>
    </source>
</reference>
<dbReference type="AlphaFoldDB" id="S4P853"/>
<accession>S4P853</accession>
<dbReference type="EMBL" id="GAIX01009685">
    <property type="protein sequence ID" value="JAA82875.1"/>
    <property type="molecule type" value="Transcribed_RNA"/>
</dbReference>
<sequence length="78" mass="9399">LHKNGWPLIYTVQKNILSMFMHVPEVFFLFYLSVCFKRIPSFLIRPLIIIITNDQKYHKHQSPVVRYCFCSWLLQGLK</sequence>
<organism evidence="1">
    <name type="scientific">Pararge aegeria</name>
    <name type="common">speckled wood butterfly</name>
    <dbReference type="NCBI Taxonomy" id="116150"/>
    <lineage>
        <taxon>Eukaryota</taxon>
        <taxon>Metazoa</taxon>
        <taxon>Ecdysozoa</taxon>
        <taxon>Arthropoda</taxon>
        <taxon>Hexapoda</taxon>
        <taxon>Insecta</taxon>
        <taxon>Pterygota</taxon>
        <taxon>Neoptera</taxon>
        <taxon>Endopterygota</taxon>
        <taxon>Lepidoptera</taxon>
        <taxon>Glossata</taxon>
        <taxon>Ditrysia</taxon>
        <taxon>Papilionoidea</taxon>
        <taxon>Nymphalidae</taxon>
        <taxon>Satyrinae</taxon>
        <taxon>Satyrini</taxon>
        <taxon>Parargina</taxon>
        <taxon>Pararge</taxon>
    </lineage>
</organism>
<feature type="non-terminal residue" evidence="1">
    <location>
        <position position="1"/>
    </location>
</feature>
<proteinExistence type="predicted"/>
<evidence type="ECO:0000313" key="1">
    <source>
        <dbReference type="EMBL" id="JAA82875.1"/>
    </source>
</evidence>
<protein>
    <submittedName>
        <fullName evidence="1">Uncharacterized protein</fullName>
    </submittedName>
</protein>
<reference evidence="1" key="2">
    <citation type="submission" date="2013-05" db="EMBL/GenBank/DDBJ databases">
        <authorList>
            <person name="Carter J.-M."/>
            <person name="Baker S.C."/>
            <person name="Pink R."/>
            <person name="Carter D.R.F."/>
            <person name="Collins A."/>
            <person name="Tomlin J."/>
            <person name="Gibbs M."/>
            <person name="Breuker C.J."/>
        </authorList>
    </citation>
    <scope>NUCLEOTIDE SEQUENCE</scope>
    <source>
        <tissue evidence="1">Ovary</tissue>
    </source>
</reference>
<name>S4P853_9NEOP</name>